<reference evidence="2 3" key="1">
    <citation type="submission" date="2010-05" db="EMBL/GenBank/DDBJ databases">
        <title>The Genome Sequence of Thecamonas trahens ATCC 50062.</title>
        <authorList>
            <consortium name="The Broad Institute Genome Sequencing Platform"/>
            <person name="Russ C."/>
            <person name="Cuomo C."/>
            <person name="Shea T."/>
            <person name="Young S.K."/>
            <person name="Zeng Q."/>
            <person name="Koehrsen M."/>
            <person name="Haas B."/>
            <person name="Borodovsky M."/>
            <person name="Guigo R."/>
            <person name="Alvarado L."/>
            <person name="Berlin A."/>
            <person name="Bochicchio J."/>
            <person name="Borenstein D."/>
            <person name="Chapman S."/>
            <person name="Chen Z."/>
            <person name="Freedman E."/>
            <person name="Gellesch M."/>
            <person name="Goldberg J."/>
            <person name="Griggs A."/>
            <person name="Gujja S."/>
            <person name="Heilman E."/>
            <person name="Heiman D."/>
            <person name="Hepburn T."/>
            <person name="Howarth C."/>
            <person name="Jen D."/>
            <person name="Larson L."/>
            <person name="Mehta T."/>
            <person name="Park D."/>
            <person name="Pearson M."/>
            <person name="Roberts A."/>
            <person name="Saif S."/>
            <person name="Shenoy N."/>
            <person name="Sisk P."/>
            <person name="Stolte C."/>
            <person name="Sykes S."/>
            <person name="Thomson T."/>
            <person name="Walk T."/>
            <person name="White J."/>
            <person name="Yandava C."/>
            <person name="Burger G."/>
            <person name="Gray M.W."/>
            <person name="Holland P.W.H."/>
            <person name="King N."/>
            <person name="Lang F.B.F."/>
            <person name="Roger A.J."/>
            <person name="Ruiz-Trillo I."/>
            <person name="Lander E."/>
            <person name="Nusbaum C."/>
        </authorList>
    </citation>
    <scope>NUCLEOTIDE SEQUENCE [LARGE SCALE GENOMIC DNA]</scope>
    <source>
        <strain evidence="2 3">ATCC 50062</strain>
    </source>
</reference>
<organism evidence="2 3">
    <name type="scientific">Thecamonas trahens ATCC 50062</name>
    <dbReference type="NCBI Taxonomy" id="461836"/>
    <lineage>
        <taxon>Eukaryota</taxon>
        <taxon>Apusozoa</taxon>
        <taxon>Apusomonadida</taxon>
        <taxon>Apusomonadidae</taxon>
        <taxon>Thecamonas</taxon>
    </lineage>
</organism>
<gene>
    <name evidence="2" type="ORF">AMSG_06460</name>
</gene>
<name>A0A0L0DFP1_THETB</name>
<dbReference type="InterPro" id="IPR001180">
    <property type="entry name" value="CNH_dom"/>
</dbReference>
<dbReference type="RefSeq" id="XP_013756322.1">
    <property type="nucleotide sequence ID" value="XM_013900868.1"/>
</dbReference>
<accession>A0A0L0DFP1</accession>
<proteinExistence type="predicted"/>
<evidence type="ECO:0000313" key="2">
    <source>
        <dbReference type="EMBL" id="KNC51114.1"/>
    </source>
</evidence>
<dbReference type="Proteomes" id="UP000054408">
    <property type="component" value="Unassembled WGS sequence"/>
</dbReference>
<keyword evidence="3" id="KW-1185">Reference proteome</keyword>
<protein>
    <recommendedName>
        <fullName evidence="1">CNH domain-containing protein</fullName>
    </recommendedName>
</protein>
<feature type="domain" description="CNH" evidence="1">
    <location>
        <begin position="464"/>
        <end position="708"/>
    </location>
</feature>
<dbReference type="Pfam" id="PF00780">
    <property type="entry name" value="CNH"/>
    <property type="match status" value="1"/>
</dbReference>
<evidence type="ECO:0000313" key="3">
    <source>
        <dbReference type="Proteomes" id="UP000054408"/>
    </source>
</evidence>
<sequence>MSATGRLMVPRDGGAVWCDAYVRNKSLYLNSMDQAETGGTTVTRIDLRRVKPQPTKSVRGGISFINRSTGVNELEVVAGITSEAAAWHSILREACFVTRRCREKAEAMRPRPMGKNPDACAWLVRGSPGWLPGRIMSEATETEAAEEVASSLAWYEEYFVGATQHYNFVANLPELGGVHAVSLLRIAYGMRAILWSPTGASPLEIFVPEDMTSPPALLRFVLATYSRKLARKCEHFRQVVGVKVVETLLAMEREMYKRTHTIAIKHVGDDEAALGTLRGLIESSDAFEMVPEAVDGGCVIVLVTNNAAVPYTLPWEAGAAGAPSSVAVLVPTDVGYACQVVVAPAVQPSRHPAVIRRETATMAALCTALVNSEHAAGRQTASASPKLAATLRAERFTSALESMYVSVSSGVAGFETGDGGTAAVVEALSRELGVVVATAAMSVEVKKVLATPDMAQIRSAGLYGEFVVFSTRDGVYMTDNAAGSALTLIEEPAAKLEVFPALHVCLVQFSMASLGVGYLYLDSVGEWVLKRLPETANAVTFASHGAEGREPKVAVGVGRVVHVFAWAPPLASFKIAATLCIDLPVAGLSFLTSGQLVLQFSSGLVLFDPPTQAMRRLELPPGRSRLMKTHSVGADLDGPASHVMCSAGLDAHLVATSSGALAKPRVAIRWTGVPLAVVGLGRYVLGVSATGVEVRAMRTGGLVQHVMLPPRCGWCHRHRLRWWCLRGLVQHQASTLSSCELVSMARQVRRPRRACRFACSHETT</sequence>
<dbReference type="GeneID" id="25565616"/>
<evidence type="ECO:0000259" key="1">
    <source>
        <dbReference type="Pfam" id="PF00780"/>
    </source>
</evidence>
<dbReference type="EMBL" id="GL349465">
    <property type="protein sequence ID" value="KNC51114.1"/>
    <property type="molecule type" value="Genomic_DNA"/>
</dbReference>
<dbReference type="AlphaFoldDB" id="A0A0L0DFP1"/>